<feature type="compositionally biased region" description="Basic and acidic residues" evidence="1">
    <location>
        <begin position="117"/>
        <end position="133"/>
    </location>
</feature>
<comment type="caution">
    <text evidence="4">The sequence shown here is derived from an EMBL/GenBank/DDBJ whole genome shotgun (WGS) entry which is preliminary data.</text>
</comment>
<feature type="compositionally biased region" description="Acidic residues" evidence="1">
    <location>
        <begin position="134"/>
        <end position="160"/>
    </location>
</feature>
<proteinExistence type="predicted"/>
<dbReference type="OrthoDB" id="1893612at2759"/>
<keyword evidence="5" id="KW-1185">Reference proteome</keyword>
<evidence type="ECO:0000313" key="4">
    <source>
        <dbReference type="EMBL" id="KAF3440349.1"/>
    </source>
</evidence>
<evidence type="ECO:0000259" key="3">
    <source>
        <dbReference type="Pfam" id="PF04783"/>
    </source>
</evidence>
<dbReference type="PANTHER" id="PTHR21450:SF17">
    <property type="entry name" value="OS09G0542500 PROTEIN"/>
    <property type="match status" value="1"/>
</dbReference>
<feature type="domain" description="DUF632" evidence="2">
    <location>
        <begin position="285"/>
        <end position="614"/>
    </location>
</feature>
<dbReference type="Pfam" id="PF04783">
    <property type="entry name" value="DUF630"/>
    <property type="match status" value="1"/>
</dbReference>
<dbReference type="Pfam" id="PF04782">
    <property type="entry name" value="DUF632"/>
    <property type="match status" value="1"/>
</dbReference>
<evidence type="ECO:0000256" key="1">
    <source>
        <dbReference type="SAM" id="MobiDB-lite"/>
    </source>
</evidence>
<evidence type="ECO:0000259" key="2">
    <source>
        <dbReference type="Pfam" id="PF04782"/>
    </source>
</evidence>
<name>A0A8K0GVU7_9ROSA</name>
<protein>
    <recommendedName>
        <fullName evidence="6">DUF632 domain-containing protein</fullName>
    </recommendedName>
</protein>
<accession>A0A8K0GVU7</accession>
<dbReference type="EMBL" id="VOIH02000008">
    <property type="protein sequence ID" value="KAF3440349.1"/>
    <property type="molecule type" value="Genomic_DNA"/>
</dbReference>
<dbReference type="PANTHER" id="PTHR21450">
    <property type="entry name" value="PROTEIN ALTERED PHOSPHATE STARVATION RESPONSE 1"/>
    <property type="match status" value="1"/>
</dbReference>
<dbReference type="InterPro" id="IPR006867">
    <property type="entry name" value="DUF632"/>
</dbReference>
<sequence>MGCVASKKLDEEDDVVSLCKERKRLLKMAVERRYALADTQCKYNHSLYAVAAAVRLFVARYSSPSSPFLITFPSTPAETTDTLISNPMFLQQRPSEPTHETISCAFSGSAVAVEASGVDREKQGQENPEPKEEGNDDEDDEEDNDDDGDYTQSEEEESTSDEQPVCEHFYDEMAPAMPSSKRDFGWDFFYPFDGVRTEVVSGIGQNSDEDLRAVRKKEGIPDLEEDGVERVASVQKVIDVNNGDVGHKEGGGFEAVTEGNDIVNGNHEEQKSLKVIDTPMNGRELLEALKDVEDHFIRAYDSGLDVSRMLETKMAPTQSELDQEIKGADNSHKLVRSITRSRSTASTLSWSSSCKTLLTSSSKGSSAWAELQNDLFDDHRGMESGSHALTLGRLYAWEKKLYEEVKSGEETRKIYEQKCSQLSKKDARGDGLSNRDKTGAEVKDLYASILITIRSAESISKRIEKLRDEELQPQLVELLHGLMRNWRIMMESHEAQNRIMYEVKCFNCPTFGKFCNDSHRLATIQLEAELQNWHACFAAYVSSQKAYIEALDGWLSKFVTPEIEFYLKGRSLLPPCKINGPPLLTLCHHWLVCLDKLPDKTVTYTMKSFGKDVKALLVRQGEEQQQKRKVDGLAIQLDRKVMAFQKAERKILSAKLSDQQTEMHVRSRIEYLTERKDQLDMFRKKLEVEKGKHQTSMQETQHIALNGFQIGFSSLFGSLAEFSKAAVKMYADLVTYSETSVVDQNGSNPSLKE</sequence>
<organism evidence="4 5">
    <name type="scientific">Rhamnella rubrinervis</name>
    <dbReference type="NCBI Taxonomy" id="2594499"/>
    <lineage>
        <taxon>Eukaryota</taxon>
        <taxon>Viridiplantae</taxon>
        <taxon>Streptophyta</taxon>
        <taxon>Embryophyta</taxon>
        <taxon>Tracheophyta</taxon>
        <taxon>Spermatophyta</taxon>
        <taxon>Magnoliopsida</taxon>
        <taxon>eudicotyledons</taxon>
        <taxon>Gunneridae</taxon>
        <taxon>Pentapetalae</taxon>
        <taxon>rosids</taxon>
        <taxon>fabids</taxon>
        <taxon>Rosales</taxon>
        <taxon>Rhamnaceae</taxon>
        <taxon>rhamnoid group</taxon>
        <taxon>Rhamneae</taxon>
        <taxon>Rhamnella</taxon>
    </lineage>
</organism>
<dbReference type="InterPro" id="IPR006868">
    <property type="entry name" value="DUF630"/>
</dbReference>
<feature type="region of interest" description="Disordered" evidence="1">
    <location>
        <begin position="115"/>
        <end position="165"/>
    </location>
</feature>
<dbReference type="Proteomes" id="UP000796880">
    <property type="component" value="Unassembled WGS sequence"/>
</dbReference>
<evidence type="ECO:0008006" key="6">
    <source>
        <dbReference type="Google" id="ProtNLM"/>
    </source>
</evidence>
<gene>
    <name evidence="4" type="ORF">FNV43_RR18633</name>
</gene>
<dbReference type="AlphaFoldDB" id="A0A8K0GVU7"/>
<reference evidence="4" key="1">
    <citation type="submission" date="2020-03" db="EMBL/GenBank/DDBJ databases">
        <title>A high-quality chromosome-level genome assembly of a woody plant with both climbing and erect habits, Rhamnella rubrinervis.</title>
        <authorList>
            <person name="Lu Z."/>
            <person name="Yang Y."/>
            <person name="Zhu X."/>
            <person name="Sun Y."/>
        </authorList>
    </citation>
    <scope>NUCLEOTIDE SEQUENCE</scope>
    <source>
        <strain evidence="4">BYM</strain>
        <tissue evidence="4">Leaf</tissue>
    </source>
</reference>
<feature type="domain" description="DUF630" evidence="3">
    <location>
        <begin position="1"/>
        <end position="59"/>
    </location>
</feature>
<evidence type="ECO:0000313" key="5">
    <source>
        <dbReference type="Proteomes" id="UP000796880"/>
    </source>
</evidence>